<name>A0A150WIP9_BDEBC</name>
<dbReference type="AlphaFoldDB" id="A0A150WIP9"/>
<evidence type="ECO:0000313" key="3">
    <source>
        <dbReference type="Proteomes" id="UP000075320"/>
    </source>
</evidence>
<dbReference type="OrthoDB" id="5292544at2"/>
<reference evidence="2 3" key="1">
    <citation type="submission" date="2016-03" db="EMBL/GenBank/DDBJ databases">
        <authorList>
            <person name="Ploux O."/>
        </authorList>
    </citation>
    <scope>NUCLEOTIDE SEQUENCE [LARGE SCALE GENOMIC DNA]</scope>
    <source>
        <strain evidence="2 3">R0</strain>
    </source>
</reference>
<proteinExistence type="predicted"/>
<dbReference type="Proteomes" id="UP000075320">
    <property type="component" value="Unassembled WGS sequence"/>
</dbReference>
<keyword evidence="3" id="KW-1185">Reference proteome</keyword>
<protein>
    <submittedName>
        <fullName evidence="2">Uncharacterized protein</fullName>
    </submittedName>
</protein>
<accession>A0A150WIP9</accession>
<dbReference type="RefSeq" id="WP_061835561.1">
    <property type="nucleotide sequence ID" value="NZ_LUKE01000003.1"/>
</dbReference>
<feature type="signal peptide" evidence="1">
    <location>
        <begin position="1"/>
        <end position="18"/>
    </location>
</feature>
<evidence type="ECO:0000256" key="1">
    <source>
        <dbReference type="SAM" id="SignalP"/>
    </source>
</evidence>
<keyword evidence="1" id="KW-0732">Signal</keyword>
<comment type="caution">
    <text evidence="2">The sequence shown here is derived from an EMBL/GenBank/DDBJ whole genome shotgun (WGS) entry which is preliminary data.</text>
</comment>
<dbReference type="EMBL" id="LUKE01000003">
    <property type="protein sequence ID" value="KYG63667.1"/>
    <property type="molecule type" value="Genomic_DNA"/>
</dbReference>
<sequence>MKFLVILSLLVGSLAAQASRIEDGGSVGNGGDPIALEFLRHANSILDEVSEDFETYPELQGKDLRSILKTIKVAVTNEVLIVEAHGRQQESTMINYPAKNMVVINRFAWWGIATREYKMMLIFHEILGLAGLEKTMEYPISQRYRTPPETPNNQVHMTSSPLPIIPSKAVSCYSQKITSPNETPTQDVESDYFRIPTIAFSRKDSSKDLVISTIRITWMLRNSDGTPGPIGKCIIAGDQLRALSNEWWIRGTEALVPRNLSGRPSSFQTNCAAYCGGLQLDHSNFTTTADVDVFGLERDKDGEETPVKMNTSIVLQAF</sequence>
<evidence type="ECO:0000313" key="2">
    <source>
        <dbReference type="EMBL" id="KYG63667.1"/>
    </source>
</evidence>
<gene>
    <name evidence="2" type="ORF">AZI86_12620</name>
</gene>
<organism evidence="2 3">
    <name type="scientific">Bdellovibrio bacteriovorus</name>
    <dbReference type="NCBI Taxonomy" id="959"/>
    <lineage>
        <taxon>Bacteria</taxon>
        <taxon>Pseudomonadati</taxon>
        <taxon>Bdellovibrionota</taxon>
        <taxon>Bdellovibrionia</taxon>
        <taxon>Bdellovibrionales</taxon>
        <taxon>Pseudobdellovibrionaceae</taxon>
        <taxon>Bdellovibrio</taxon>
    </lineage>
</organism>
<feature type="chain" id="PRO_5007572957" evidence="1">
    <location>
        <begin position="19"/>
        <end position="318"/>
    </location>
</feature>